<feature type="domain" description="HTH tetR-type" evidence="5">
    <location>
        <begin position="17"/>
        <end position="77"/>
    </location>
</feature>
<dbReference type="PANTHER" id="PTHR30055:SF230">
    <property type="entry name" value="TRANSCRIPTIONAL REGULATORY PROTEIN (PROBABLY TETR-FAMILY)-RELATED"/>
    <property type="match status" value="1"/>
</dbReference>
<protein>
    <submittedName>
        <fullName evidence="6">TetR/AcrR family transcriptional regulator</fullName>
    </submittedName>
</protein>
<proteinExistence type="predicted"/>
<dbReference type="InterPro" id="IPR001647">
    <property type="entry name" value="HTH_TetR"/>
</dbReference>
<accession>A0ABV9FT88</accession>
<evidence type="ECO:0000256" key="4">
    <source>
        <dbReference type="PROSITE-ProRule" id="PRU00335"/>
    </source>
</evidence>
<dbReference type="EMBL" id="JBHSFO010000003">
    <property type="protein sequence ID" value="MFC4603504.1"/>
    <property type="molecule type" value="Genomic_DNA"/>
</dbReference>
<feature type="DNA-binding region" description="H-T-H motif" evidence="4">
    <location>
        <begin position="40"/>
        <end position="59"/>
    </location>
</feature>
<dbReference type="InterPro" id="IPR050109">
    <property type="entry name" value="HTH-type_TetR-like_transc_reg"/>
</dbReference>
<evidence type="ECO:0000259" key="5">
    <source>
        <dbReference type="PROSITE" id="PS50977"/>
    </source>
</evidence>
<dbReference type="Pfam" id="PF00440">
    <property type="entry name" value="TetR_N"/>
    <property type="match status" value="1"/>
</dbReference>
<dbReference type="PANTHER" id="PTHR30055">
    <property type="entry name" value="HTH-TYPE TRANSCRIPTIONAL REGULATOR RUTR"/>
    <property type="match status" value="1"/>
</dbReference>
<evidence type="ECO:0000256" key="3">
    <source>
        <dbReference type="ARBA" id="ARBA00023163"/>
    </source>
</evidence>
<name>A0ABV9FT88_9NOCA</name>
<dbReference type="Gene3D" id="1.10.10.60">
    <property type="entry name" value="Homeodomain-like"/>
    <property type="match status" value="1"/>
</dbReference>
<evidence type="ECO:0000313" key="6">
    <source>
        <dbReference type="EMBL" id="MFC4603504.1"/>
    </source>
</evidence>
<dbReference type="InterPro" id="IPR009057">
    <property type="entry name" value="Homeodomain-like_sf"/>
</dbReference>
<reference evidence="7" key="1">
    <citation type="journal article" date="2019" name="Int. J. Syst. Evol. Microbiol.">
        <title>The Global Catalogue of Microorganisms (GCM) 10K type strain sequencing project: providing services to taxonomists for standard genome sequencing and annotation.</title>
        <authorList>
            <consortium name="The Broad Institute Genomics Platform"/>
            <consortium name="The Broad Institute Genome Sequencing Center for Infectious Disease"/>
            <person name="Wu L."/>
            <person name="Ma J."/>
        </authorList>
    </citation>
    <scope>NUCLEOTIDE SEQUENCE [LARGE SCALE GENOMIC DNA]</scope>
    <source>
        <strain evidence="7">CCUG 54520</strain>
    </source>
</reference>
<dbReference type="RefSeq" id="WP_378415544.1">
    <property type="nucleotide sequence ID" value="NZ_JBHSFO010000003.1"/>
</dbReference>
<dbReference type="InterPro" id="IPR011075">
    <property type="entry name" value="TetR_C"/>
</dbReference>
<evidence type="ECO:0000256" key="2">
    <source>
        <dbReference type="ARBA" id="ARBA00023125"/>
    </source>
</evidence>
<gene>
    <name evidence="6" type="ORF">ACFO6S_07395</name>
</gene>
<keyword evidence="1" id="KW-0805">Transcription regulation</keyword>
<keyword evidence="7" id="KW-1185">Reference proteome</keyword>
<dbReference type="InterPro" id="IPR036271">
    <property type="entry name" value="Tet_transcr_reg_TetR-rel_C_sf"/>
</dbReference>
<dbReference type="PROSITE" id="PS50977">
    <property type="entry name" value="HTH_TETR_2"/>
    <property type="match status" value="1"/>
</dbReference>
<dbReference type="PRINTS" id="PR00455">
    <property type="entry name" value="HTHTETR"/>
</dbReference>
<dbReference type="SUPFAM" id="SSF46689">
    <property type="entry name" value="Homeodomain-like"/>
    <property type="match status" value="1"/>
</dbReference>
<sequence>MTKESEAQHRLGPLRNPAIDAAVLETTRQLLMEKGYAGTSIDGIATRAGVGRQAIYRRWPSKAHIVNDAIYPLLDAQQGADIGTELGSEVAMDEQILTLVRGAVDLFAAPATRVAAPALMSEVRTNEELREILVVRQLAGVRIELKRRLDAARERGEIRDGVDADTLLDILAGAAIFAMSVRDVGEPGPFADSLADIVLRGILPPA</sequence>
<comment type="caution">
    <text evidence="6">The sequence shown here is derived from an EMBL/GenBank/DDBJ whole genome shotgun (WGS) entry which is preliminary data.</text>
</comment>
<dbReference type="Proteomes" id="UP001595914">
    <property type="component" value="Unassembled WGS sequence"/>
</dbReference>
<dbReference type="Pfam" id="PF16859">
    <property type="entry name" value="TetR_C_11"/>
    <property type="match status" value="1"/>
</dbReference>
<evidence type="ECO:0000256" key="1">
    <source>
        <dbReference type="ARBA" id="ARBA00023015"/>
    </source>
</evidence>
<evidence type="ECO:0000313" key="7">
    <source>
        <dbReference type="Proteomes" id="UP001595914"/>
    </source>
</evidence>
<keyword evidence="2 4" id="KW-0238">DNA-binding</keyword>
<organism evidence="6 7">
    <name type="scientific">Rhodococcus kronopolitis</name>
    <dbReference type="NCBI Taxonomy" id="1460226"/>
    <lineage>
        <taxon>Bacteria</taxon>
        <taxon>Bacillati</taxon>
        <taxon>Actinomycetota</taxon>
        <taxon>Actinomycetes</taxon>
        <taxon>Mycobacteriales</taxon>
        <taxon>Nocardiaceae</taxon>
        <taxon>Rhodococcus</taxon>
    </lineage>
</organism>
<dbReference type="SUPFAM" id="SSF48498">
    <property type="entry name" value="Tetracyclin repressor-like, C-terminal domain"/>
    <property type="match status" value="1"/>
</dbReference>
<dbReference type="Gene3D" id="1.10.357.10">
    <property type="entry name" value="Tetracycline Repressor, domain 2"/>
    <property type="match status" value="1"/>
</dbReference>
<keyword evidence="3" id="KW-0804">Transcription</keyword>